<keyword evidence="3" id="KW-1185">Reference proteome</keyword>
<accession>A0A4C1ZE68</accession>
<dbReference type="EMBL" id="BGZK01001725">
    <property type="protein sequence ID" value="GBP85249.1"/>
    <property type="molecule type" value="Genomic_DNA"/>
</dbReference>
<dbReference type="Proteomes" id="UP000299102">
    <property type="component" value="Unassembled WGS sequence"/>
</dbReference>
<protein>
    <submittedName>
        <fullName evidence="2">Uncharacterized protein</fullName>
    </submittedName>
</protein>
<evidence type="ECO:0000313" key="3">
    <source>
        <dbReference type="Proteomes" id="UP000299102"/>
    </source>
</evidence>
<gene>
    <name evidence="2" type="ORF">EVAR_92016_1</name>
</gene>
<dbReference type="AlphaFoldDB" id="A0A4C1ZE68"/>
<reference evidence="2 3" key="1">
    <citation type="journal article" date="2019" name="Commun. Biol.">
        <title>The bagworm genome reveals a unique fibroin gene that provides high tensile strength.</title>
        <authorList>
            <person name="Kono N."/>
            <person name="Nakamura H."/>
            <person name="Ohtoshi R."/>
            <person name="Tomita M."/>
            <person name="Numata K."/>
            <person name="Arakawa K."/>
        </authorList>
    </citation>
    <scope>NUCLEOTIDE SEQUENCE [LARGE SCALE GENOMIC DNA]</scope>
</reference>
<proteinExistence type="predicted"/>
<dbReference type="OrthoDB" id="7460687at2759"/>
<evidence type="ECO:0000256" key="1">
    <source>
        <dbReference type="SAM" id="MobiDB-lite"/>
    </source>
</evidence>
<feature type="region of interest" description="Disordered" evidence="1">
    <location>
        <begin position="166"/>
        <end position="214"/>
    </location>
</feature>
<organism evidence="2 3">
    <name type="scientific">Eumeta variegata</name>
    <name type="common">Bagworm moth</name>
    <name type="synonym">Eumeta japonica</name>
    <dbReference type="NCBI Taxonomy" id="151549"/>
    <lineage>
        <taxon>Eukaryota</taxon>
        <taxon>Metazoa</taxon>
        <taxon>Ecdysozoa</taxon>
        <taxon>Arthropoda</taxon>
        <taxon>Hexapoda</taxon>
        <taxon>Insecta</taxon>
        <taxon>Pterygota</taxon>
        <taxon>Neoptera</taxon>
        <taxon>Endopterygota</taxon>
        <taxon>Lepidoptera</taxon>
        <taxon>Glossata</taxon>
        <taxon>Ditrysia</taxon>
        <taxon>Tineoidea</taxon>
        <taxon>Psychidae</taxon>
        <taxon>Oiketicinae</taxon>
        <taxon>Eumeta</taxon>
    </lineage>
</organism>
<feature type="compositionally biased region" description="Acidic residues" evidence="1">
    <location>
        <begin position="167"/>
        <end position="176"/>
    </location>
</feature>
<sequence>MHRIPLQETELNTQEFVQGSSTSREVLAEAVDKTATTSSDFRDSRKRHIRSGKQKLAKWSHLKITLDLGGEHKLRMVQMDCGNHMSYQKDSKSNFTPQDCLDTTRFFINYPTDASLTCGKTRTIEPMNWEDGSIMRFHGLQMASNRRSVNLLHSEAESVMLDWLRSDDEESNDEEREQQGGPPHEIVPNEFLSDSEDGCIPSDHESDSVCSPDT</sequence>
<evidence type="ECO:0000313" key="2">
    <source>
        <dbReference type="EMBL" id="GBP85249.1"/>
    </source>
</evidence>
<name>A0A4C1ZE68_EUMVA</name>
<comment type="caution">
    <text evidence="2">The sequence shown here is derived from an EMBL/GenBank/DDBJ whole genome shotgun (WGS) entry which is preliminary data.</text>
</comment>